<comment type="pathway">
    <text evidence="6">Amino-acid biosynthesis; L-arginine biosynthesis; N(2)-acetyl-L-ornithine from L-glutamate: step 3/4.</text>
</comment>
<name>S4XYT1_SORCE</name>
<dbReference type="UniPathway" id="UPA00068">
    <property type="reaction ID" value="UER00108"/>
</dbReference>
<comment type="subcellular location">
    <subcellularLocation>
        <location evidence="6">Cytoplasm</location>
    </subcellularLocation>
</comment>
<dbReference type="GO" id="GO:0005737">
    <property type="term" value="C:cytoplasm"/>
    <property type="evidence" value="ECO:0007669"/>
    <property type="project" value="UniProtKB-SubCell"/>
</dbReference>
<dbReference type="InterPro" id="IPR000534">
    <property type="entry name" value="Semialdehyde_DH_NAD-bd"/>
</dbReference>
<dbReference type="PANTHER" id="PTHR32338:SF10">
    <property type="entry name" value="N-ACETYL-GAMMA-GLUTAMYL-PHOSPHATE REDUCTASE, CHLOROPLASTIC-RELATED"/>
    <property type="match status" value="1"/>
</dbReference>
<evidence type="ECO:0000256" key="4">
    <source>
        <dbReference type="ARBA" id="ARBA00022857"/>
    </source>
</evidence>
<keyword evidence="2 6" id="KW-0055">Arginine biosynthesis</keyword>
<dbReference type="Gene3D" id="3.30.360.10">
    <property type="entry name" value="Dihydrodipicolinate Reductase, domain 2"/>
    <property type="match status" value="1"/>
</dbReference>
<dbReference type="InterPro" id="IPR010136">
    <property type="entry name" value="AGPR_type-2"/>
</dbReference>
<dbReference type="EMBL" id="CP003969">
    <property type="protein sequence ID" value="AGP38382.1"/>
    <property type="molecule type" value="Genomic_DNA"/>
</dbReference>
<evidence type="ECO:0000256" key="6">
    <source>
        <dbReference type="HAMAP-Rule" id="MF_01110"/>
    </source>
</evidence>
<dbReference type="InterPro" id="IPR058924">
    <property type="entry name" value="AGPR_dimerisation_dom"/>
</dbReference>
<dbReference type="SUPFAM" id="SSF51735">
    <property type="entry name" value="NAD(P)-binding Rossmann-fold domains"/>
    <property type="match status" value="1"/>
</dbReference>
<evidence type="ECO:0000256" key="1">
    <source>
        <dbReference type="ARBA" id="ARBA00022490"/>
    </source>
</evidence>
<dbReference type="KEGG" id="scu:SCE1572_30195"/>
<dbReference type="Gene3D" id="3.40.50.720">
    <property type="entry name" value="NAD(P)-binding Rossmann-like Domain"/>
    <property type="match status" value="1"/>
</dbReference>
<feature type="active site" evidence="6">
    <location>
        <position position="170"/>
    </location>
</feature>
<comment type="function">
    <text evidence="6">Catalyzes the NADPH-dependent reduction of N-acetyl-5-glutamyl phosphate to yield N-acetyl-L-glutamate 5-semialdehyde.</text>
</comment>
<dbReference type="NCBIfam" id="TIGR01851">
    <property type="entry name" value="argC_other"/>
    <property type="match status" value="1"/>
</dbReference>
<dbReference type="STRING" id="1254432.SCE1572_30195"/>
<dbReference type="PANTHER" id="PTHR32338">
    <property type="entry name" value="N-ACETYL-GAMMA-GLUTAMYL-PHOSPHATE REDUCTASE, CHLOROPLASTIC-RELATED-RELATED"/>
    <property type="match status" value="1"/>
</dbReference>
<dbReference type="AlphaFoldDB" id="S4XYT1"/>
<keyword evidence="5 6" id="KW-0560">Oxidoreductase</keyword>
<dbReference type="EC" id="1.2.1.38" evidence="6"/>
<dbReference type="CDD" id="cd23935">
    <property type="entry name" value="AGPR_2_C"/>
    <property type="match status" value="1"/>
</dbReference>
<dbReference type="Proteomes" id="UP000014803">
    <property type="component" value="Chromosome"/>
</dbReference>
<dbReference type="InterPro" id="IPR036291">
    <property type="entry name" value="NAD(P)-bd_dom_sf"/>
</dbReference>
<dbReference type="CDD" id="cd17896">
    <property type="entry name" value="AGPR_2_N"/>
    <property type="match status" value="1"/>
</dbReference>
<evidence type="ECO:0000256" key="2">
    <source>
        <dbReference type="ARBA" id="ARBA00022571"/>
    </source>
</evidence>
<evidence type="ECO:0000259" key="7">
    <source>
        <dbReference type="SMART" id="SM00859"/>
    </source>
</evidence>
<dbReference type="eggNOG" id="COG0002">
    <property type="taxonomic scope" value="Bacteria"/>
</dbReference>
<keyword evidence="4 6" id="KW-0521">NADP</keyword>
<reference evidence="8 9" key="1">
    <citation type="journal article" date="2013" name="Sci. Rep.">
        <title>Extraordinary expansion of a Sorangium cellulosum genome from an alkaline milieu.</title>
        <authorList>
            <person name="Han K."/>
            <person name="Li Z.F."/>
            <person name="Peng R."/>
            <person name="Zhu L.P."/>
            <person name="Zhou T."/>
            <person name="Wang L.G."/>
            <person name="Li S.G."/>
            <person name="Zhang X.B."/>
            <person name="Hu W."/>
            <person name="Wu Z.H."/>
            <person name="Qin N."/>
            <person name="Li Y.Z."/>
        </authorList>
    </citation>
    <scope>NUCLEOTIDE SEQUENCE [LARGE SCALE GENOMIC DNA]</scope>
    <source>
        <strain evidence="8 9">So0157-2</strain>
    </source>
</reference>
<dbReference type="InterPro" id="IPR050085">
    <property type="entry name" value="AGPR"/>
</dbReference>
<proteinExistence type="inferred from homology"/>
<dbReference type="GO" id="GO:0051287">
    <property type="term" value="F:NAD binding"/>
    <property type="evidence" value="ECO:0007669"/>
    <property type="project" value="InterPro"/>
</dbReference>
<keyword evidence="1 6" id="KW-0963">Cytoplasm</keyword>
<evidence type="ECO:0000256" key="3">
    <source>
        <dbReference type="ARBA" id="ARBA00022605"/>
    </source>
</evidence>
<dbReference type="HAMAP" id="MF_01110">
    <property type="entry name" value="ArgC_type2"/>
    <property type="match status" value="1"/>
</dbReference>
<accession>S4XYT1</accession>
<dbReference type="SMART" id="SM00859">
    <property type="entry name" value="Semialdhyde_dh"/>
    <property type="match status" value="1"/>
</dbReference>
<dbReference type="Pfam" id="PF01118">
    <property type="entry name" value="Semialdhyde_dh"/>
    <property type="match status" value="1"/>
</dbReference>
<gene>
    <name evidence="6" type="primary">argC</name>
    <name evidence="8" type="ORF">SCE1572_30195</name>
</gene>
<keyword evidence="3 6" id="KW-0028">Amino-acid biosynthesis</keyword>
<dbReference type="GO" id="GO:0003942">
    <property type="term" value="F:N-acetyl-gamma-glutamyl-phosphate reductase activity"/>
    <property type="evidence" value="ECO:0007669"/>
    <property type="project" value="UniProtKB-UniRule"/>
</dbReference>
<protein>
    <recommendedName>
        <fullName evidence="6">N-acetyl-gamma-glutamyl-phosphate reductase</fullName>
        <shortName evidence="6">AGPR</shortName>
        <ecNumber evidence="6">1.2.1.38</ecNumber>
    </recommendedName>
    <alternativeName>
        <fullName evidence="6">N-acetyl-glutamate semialdehyde dehydrogenase</fullName>
        <shortName evidence="6">NAGSA dehydrogenase</shortName>
    </alternativeName>
</protein>
<dbReference type="PATRIC" id="fig|1254432.3.peg.6819"/>
<comment type="catalytic activity">
    <reaction evidence="6">
        <text>N-acetyl-L-glutamate 5-semialdehyde + phosphate + NADP(+) = N-acetyl-L-glutamyl 5-phosphate + NADPH + H(+)</text>
        <dbReference type="Rhea" id="RHEA:21588"/>
        <dbReference type="ChEBI" id="CHEBI:15378"/>
        <dbReference type="ChEBI" id="CHEBI:29123"/>
        <dbReference type="ChEBI" id="CHEBI:43474"/>
        <dbReference type="ChEBI" id="CHEBI:57783"/>
        <dbReference type="ChEBI" id="CHEBI:57936"/>
        <dbReference type="ChEBI" id="CHEBI:58349"/>
        <dbReference type="EC" id="1.2.1.38"/>
    </reaction>
</comment>
<evidence type="ECO:0000256" key="5">
    <source>
        <dbReference type="ARBA" id="ARBA00023002"/>
    </source>
</evidence>
<sequence>MQIAPHGDEIAIEELHVPAQVIGHAAMVPPAPATAALGRAKRWSRGRARRMEAPTMHRVFIDGQEGTTGLQIRERLQGRRDLQLLEIDPERRKDPAARRAMINEADLLITCLPDDAARESIGMIENPSTRVIDPSTAHRTADGWVYGFPELRPGQREAVRRARRVAVPGCHATGFLALVVPLVDQGLLPRDARVVAHSLTGYSGGGRKMIQAYEQADPARREQLRSARPYGLTLQHKHLPEMRAVAGLERAPLFQPVVGDFYKGMLVSVPLFVDALSRPATPASVHELYASYYAGEPFIRVMPLGGQGALDDGYLGALECNDTNRLDVFVFGKPDQILVVARLDNLGKGASGAAVQNLNLMLGTPEDTGLG</sequence>
<feature type="domain" description="Semialdehyde dehydrogenase NAD-binding" evidence="7">
    <location>
        <begin position="58"/>
        <end position="159"/>
    </location>
</feature>
<organism evidence="8 9">
    <name type="scientific">Sorangium cellulosum So0157-2</name>
    <dbReference type="NCBI Taxonomy" id="1254432"/>
    <lineage>
        <taxon>Bacteria</taxon>
        <taxon>Pseudomonadati</taxon>
        <taxon>Myxococcota</taxon>
        <taxon>Polyangia</taxon>
        <taxon>Polyangiales</taxon>
        <taxon>Polyangiaceae</taxon>
        <taxon>Sorangium</taxon>
    </lineage>
</organism>
<dbReference type="GO" id="GO:0006526">
    <property type="term" value="P:L-arginine biosynthetic process"/>
    <property type="evidence" value="ECO:0007669"/>
    <property type="project" value="UniProtKB-UniRule"/>
</dbReference>
<dbReference type="SUPFAM" id="SSF55347">
    <property type="entry name" value="Glyceraldehyde-3-phosphate dehydrogenase-like, C-terminal domain"/>
    <property type="match status" value="1"/>
</dbReference>
<dbReference type="HOGENOM" id="CLU_077118_0_0_7"/>
<evidence type="ECO:0000313" key="8">
    <source>
        <dbReference type="EMBL" id="AGP38382.1"/>
    </source>
</evidence>
<dbReference type="Pfam" id="PF22698">
    <property type="entry name" value="Semialdhyde_dhC_1"/>
    <property type="match status" value="1"/>
</dbReference>
<evidence type="ECO:0000313" key="9">
    <source>
        <dbReference type="Proteomes" id="UP000014803"/>
    </source>
</evidence>
<comment type="similarity">
    <text evidence="6">Belongs to the NAGSA dehydrogenase family. Type 2 subfamily.</text>
</comment>